<protein>
    <submittedName>
        <fullName evidence="1">Uncharacterized protein</fullName>
    </submittedName>
</protein>
<comment type="caution">
    <text evidence="1">The sequence shown here is derived from an EMBL/GenBank/DDBJ whole genome shotgun (WGS) entry which is preliminary data.</text>
</comment>
<proteinExistence type="predicted"/>
<keyword evidence="2" id="KW-1185">Reference proteome</keyword>
<accession>A0AAV9RFN5</accession>
<organism evidence="1 2">
    <name type="scientific">Crenichthys baileyi</name>
    <name type="common">White River springfish</name>
    <dbReference type="NCBI Taxonomy" id="28760"/>
    <lineage>
        <taxon>Eukaryota</taxon>
        <taxon>Metazoa</taxon>
        <taxon>Chordata</taxon>
        <taxon>Craniata</taxon>
        <taxon>Vertebrata</taxon>
        <taxon>Euteleostomi</taxon>
        <taxon>Actinopterygii</taxon>
        <taxon>Neopterygii</taxon>
        <taxon>Teleostei</taxon>
        <taxon>Neoteleostei</taxon>
        <taxon>Acanthomorphata</taxon>
        <taxon>Ovalentaria</taxon>
        <taxon>Atherinomorphae</taxon>
        <taxon>Cyprinodontiformes</taxon>
        <taxon>Goodeidae</taxon>
        <taxon>Crenichthys</taxon>
    </lineage>
</organism>
<evidence type="ECO:0000313" key="2">
    <source>
        <dbReference type="Proteomes" id="UP001311232"/>
    </source>
</evidence>
<gene>
    <name evidence="1" type="ORF">CRENBAI_011991</name>
</gene>
<reference evidence="1 2" key="1">
    <citation type="submission" date="2021-06" db="EMBL/GenBank/DDBJ databases">
        <authorList>
            <person name="Palmer J.M."/>
        </authorList>
    </citation>
    <scope>NUCLEOTIDE SEQUENCE [LARGE SCALE GENOMIC DNA]</scope>
    <source>
        <strain evidence="1 2">MEX-2019</strain>
        <tissue evidence="1">Muscle</tissue>
    </source>
</reference>
<dbReference type="Proteomes" id="UP001311232">
    <property type="component" value="Unassembled WGS sequence"/>
</dbReference>
<dbReference type="AlphaFoldDB" id="A0AAV9RFN5"/>
<evidence type="ECO:0000313" key="1">
    <source>
        <dbReference type="EMBL" id="KAK5607775.1"/>
    </source>
</evidence>
<sequence length="162" mass="18284">MAIHLRRLRIQEKARHVDKDKLNMKLRDMHERFASKERKPTWKGKSSDLAISQKAELQYRQFSTVERAHQTPALLSLRADNMGPSYLLGASEPPLLPLNELQRGDRIDRNTEEAASFDWRSCQGFQIVAAVSSAWSQPQASPQPPTKLPLFLASSQASCLCG</sequence>
<dbReference type="EMBL" id="JAHHUM010001958">
    <property type="protein sequence ID" value="KAK5607775.1"/>
    <property type="molecule type" value="Genomic_DNA"/>
</dbReference>
<name>A0AAV9RFN5_9TELE</name>